<dbReference type="EMBL" id="JADBGQ010000003">
    <property type="protein sequence ID" value="KAG5405445.1"/>
    <property type="molecule type" value="Genomic_DNA"/>
</dbReference>
<keyword evidence="3" id="KW-1185">Reference proteome</keyword>
<evidence type="ECO:0008006" key="4">
    <source>
        <dbReference type="Google" id="ProtNLM"/>
    </source>
</evidence>
<organism evidence="2 3">
    <name type="scientific">Brassica rapa subsp. trilocularis</name>
    <dbReference type="NCBI Taxonomy" id="1813537"/>
    <lineage>
        <taxon>Eukaryota</taxon>
        <taxon>Viridiplantae</taxon>
        <taxon>Streptophyta</taxon>
        <taxon>Embryophyta</taxon>
        <taxon>Tracheophyta</taxon>
        <taxon>Spermatophyta</taxon>
        <taxon>Magnoliopsida</taxon>
        <taxon>eudicotyledons</taxon>
        <taxon>Gunneridae</taxon>
        <taxon>Pentapetalae</taxon>
        <taxon>rosids</taxon>
        <taxon>malvids</taxon>
        <taxon>Brassicales</taxon>
        <taxon>Brassicaceae</taxon>
        <taxon>Brassiceae</taxon>
        <taxon>Brassica</taxon>
    </lineage>
</organism>
<feature type="signal peptide" evidence="1">
    <location>
        <begin position="1"/>
        <end position="22"/>
    </location>
</feature>
<name>A0ABQ7N5U3_BRACM</name>
<protein>
    <recommendedName>
        <fullName evidence="4">Secreted protein</fullName>
    </recommendedName>
</protein>
<gene>
    <name evidence="2" type="primary">A03g504330.1_BraROA</name>
    <name evidence="2" type="ORF">IGI04_011564</name>
</gene>
<evidence type="ECO:0000313" key="2">
    <source>
        <dbReference type="EMBL" id="KAG5405445.1"/>
    </source>
</evidence>
<dbReference type="Proteomes" id="UP000823674">
    <property type="component" value="Chromosome A03"/>
</dbReference>
<evidence type="ECO:0000313" key="3">
    <source>
        <dbReference type="Proteomes" id="UP000823674"/>
    </source>
</evidence>
<proteinExistence type="predicted"/>
<sequence length="214" mass="23692">MGAATVVEILIAILLPPLGVFLKREVEEEKRCAGSFPATHRPWLGSSGVASSLNGRPAFGYGVHAFFSGIEFPTQVFPVTVSSVRISVSGVASILGERLAFASGALTFFSGVGRPVFVSVSRSSLVIMAVFYRIFPIMRRSSERLEFSEDHSGWMVLLRQGSVRRSFFQPLQFRRRMTALHRLDACPLVAGQPNTWWTRWAFFFNGLSLWALGS</sequence>
<accession>A0ABQ7N5U3</accession>
<comment type="caution">
    <text evidence="2">The sequence shown here is derived from an EMBL/GenBank/DDBJ whole genome shotgun (WGS) entry which is preliminary data.</text>
</comment>
<reference evidence="2 3" key="1">
    <citation type="submission" date="2021-03" db="EMBL/GenBank/DDBJ databases">
        <authorList>
            <person name="King G.J."/>
            <person name="Bancroft I."/>
            <person name="Baten A."/>
            <person name="Bloomfield J."/>
            <person name="Borpatragohain P."/>
            <person name="He Z."/>
            <person name="Irish N."/>
            <person name="Irwin J."/>
            <person name="Liu K."/>
            <person name="Mauleon R.P."/>
            <person name="Moore J."/>
            <person name="Morris R."/>
            <person name="Ostergaard L."/>
            <person name="Wang B."/>
            <person name="Wells R."/>
        </authorList>
    </citation>
    <scope>NUCLEOTIDE SEQUENCE [LARGE SCALE GENOMIC DNA]</scope>
    <source>
        <strain evidence="2">R-o-18</strain>
        <tissue evidence="2">Leaf</tissue>
    </source>
</reference>
<feature type="chain" id="PRO_5046423299" description="Secreted protein" evidence="1">
    <location>
        <begin position="23"/>
        <end position="214"/>
    </location>
</feature>
<evidence type="ECO:0000256" key="1">
    <source>
        <dbReference type="SAM" id="SignalP"/>
    </source>
</evidence>
<keyword evidence="1" id="KW-0732">Signal</keyword>